<dbReference type="Proteomes" id="UP001175228">
    <property type="component" value="Unassembled WGS sequence"/>
</dbReference>
<dbReference type="EMBL" id="JAUEPU010000036">
    <property type="protein sequence ID" value="KAK0489824.1"/>
    <property type="molecule type" value="Genomic_DNA"/>
</dbReference>
<dbReference type="AlphaFoldDB" id="A0AA39UN07"/>
<gene>
    <name evidence="2" type="ORF">EDD18DRAFT_1109960</name>
</gene>
<accession>A0AA39UN07</accession>
<organism evidence="2 3">
    <name type="scientific">Armillaria luteobubalina</name>
    <dbReference type="NCBI Taxonomy" id="153913"/>
    <lineage>
        <taxon>Eukaryota</taxon>
        <taxon>Fungi</taxon>
        <taxon>Dikarya</taxon>
        <taxon>Basidiomycota</taxon>
        <taxon>Agaricomycotina</taxon>
        <taxon>Agaricomycetes</taxon>
        <taxon>Agaricomycetidae</taxon>
        <taxon>Agaricales</taxon>
        <taxon>Marasmiineae</taxon>
        <taxon>Physalacriaceae</taxon>
        <taxon>Armillaria</taxon>
    </lineage>
</organism>
<feature type="region of interest" description="Disordered" evidence="1">
    <location>
        <begin position="86"/>
        <end position="115"/>
    </location>
</feature>
<protein>
    <submittedName>
        <fullName evidence="2">Uncharacterized protein</fullName>
    </submittedName>
</protein>
<sequence length="238" mass="26841">MPKLEDLHVGYEDLMEVQNLIISITFPELKRLNLVSLDRTEEHGVSIIHIFLALVQALPLQQLISLKLHGVLLLVSLTEMPSISHEGHDDAGKFTTQMEDNFSGEGSEGDDDEYEEEAEPYELPFYLSVLNSRKVFDESMHSELRVVFFQSLKALRMLDVSEPDRATLGFLHEVMPDSRHLPLPQLTAICIAFLDDDFSNTMSTFLTILTNSRLGVHTLTIEENVQSPENVCLLTLAS</sequence>
<proteinExistence type="predicted"/>
<keyword evidence="3" id="KW-1185">Reference proteome</keyword>
<evidence type="ECO:0000256" key="1">
    <source>
        <dbReference type="SAM" id="MobiDB-lite"/>
    </source>
</evidence>
<evidence type="ECO:0000313" key="2">
    <source>
        <dbReference type="EMBL" id="KAK0489824.1"/>
    </source>
</evidence>
<reference evidence="2" key="1">
    <citation type="submission" date="2023-06" db="EMBL/GenBank/DDBJ databases">
        <authorList>
            <consortium name="Lawrence Berkeley National Laboratory"/>
            <person name="Ahrendt S."/>
            <person name="Sahu N."/>
            <person name="Indic B."/>
            <person name="Wong-Bajracharya J."/>
            <person name="Merenyi Z."/>
            <person name="Ke H.-M."/>
            <person name="Monk M."/>
            <person name="Kocsube S."/>
            <person name="Drula E."/>
            <person name="Lipzen A."/>
            <person name="Balint B."/>
            <person name="Henrissat B."/>
            <person name="Andreopoulos B."/>
            <person name="Martin F.M."/>
            <person name="Harder C.B."/>
            <person name="Rigling D."/>
            <person name="Ford K.L."/>
            <person name="Foster G.D."/>
            <person name="Pangilinan J."/>
            <person name="Papanicolaou A."/>
            <person name="Barry K."/>
            <person name="LaButti K."/>
            <person name="Viragh M."/>
            <person name="Koriabine M."/>
            <person name="Yan M."/>
            <person name="Riley R."/>
            <person name="Champramary S."/>
            <person name="Plett K.L."/>
            <person name="Tsai I.J."/>
            <person name="Slot J."/>
            <person name="Sipos G."/>
            <person name="Plett J."/>
            <person name="Nagy L.G."/>
            <person name="Grigoriev I.V."/>
        </authorList>
    </citation>
    <scope>NUCLEOTIDE SEQUENCE</scope>
    <source>
        <strain evidence="2">HWK02</strain>
    </source>
</reference>
<evidence type="ECO:0000313" key="3">
    <source>
        <dbReference type="Proteomes" id="UP001175228"/>
    </source>
</evidence>
<name>A0AA39UN07_9AGAR</name>
<comment type="caution">
    <text evidence="2">The sequence shown here is derived from an EMBL/GenBank/DDBJ whole genome shotgun (WGS) entry which is preliminary data.</text>
</comment>